<protein>
    <submittedName>
        <fullName evidence="9">Acyltransferase</fullName>
    </submittedName>
</protein>
<evidence type="ECO:0000256" key="6">
    <source>
        <dbReference type="ARBA" id="ARBA00023136"/>
    </source>
</evidence>
<evidence type="ECO:0000256" key="5">
    <source>
        <dbReference type="ARBA" id="ARBA00022989"/>
    </source>
</evidence>
<keyword evidence="9" id="KW-0808">Transferase</keyword>
<dbReference type="GO" id="GO:0005886">
    <property type="term" value="C:plasma membrane"/>
    <property type="evidence" value="ECO:0007669"/>
    <property type="project" value="UniProtKB-SubCell"/>
</dbReference>
<keyword evidence="9" id="KW-0012">Acyltransferase</keyword>
<feature type="transmembrane region" description="Helical" evidence="7">
    <location>
        <begin position="161"/>
        <end position="180"/>
    </location>
</feature>
<comment type="subcellular location">
    <subcellularLocation>
        <location evidence="1">Cell membrane</location>
        <topology evidence="1">Multi-pass membrane protein</topology>
    </subcellularLocation>
</comment>
<feature type="transmembrane region" description="Helical" evidence="7">
    <location>
        <begin position="326"/>
        <end position="351"/>
    </location>
</feature>
<gene>
    <name evidence="9" type="ORF">F7732_07055</name>
</gene>
<evidence type="ECO:0000313" key="9">
    <source>
        <dbReference type="EMBL" id="KAB2333837.1"/>
    </source>
</evidence>
<dbReference type="GO" id="GO:0009246">
    <property type="term" value="P:enterobacterial common antigen biosynthetic process"/>
    <property type="evidence" value="ECO:0007669"/>
    <property type="project" value="TreeGrafter"/>
</dbReference>
<dbReference type="PANTHER" id="PTHR40074">
    <property type="entry name" value="O-ACETYLTRANSFERASE WECH"/>
    <property type="match status" value="1"/>
</dbReference>
<keyword evidence="10" id="KW-1185">Reference proteome</keyword>
<name>A0A7V7RN22_9BACI</name>
<feature type="transmembrane region" description="Helical" evidence="7">
    <location>
        <begin position="186"/>
        <end position="204"/>
    </location>
</feature>
<feature type="transmembrane region" description="Helical" evidence="7">
    <location>
        <begin position="12"/>
        <end position="30"/>
    </location>
</feature>
<feature type="domain" description="Acyltransferase 3" evidence="8">
    <location>
        <begin position="12"/>
        <end position="338"/>
    </location>
</feature>
<comment type="caution">
    <text evidence="9">The sequence shown here is derived from an EMBL/GenBank/DDBJ whole genome shotgun (WGS) entry which is preliminary data.</text>
</comment>
<feature type="transmembrane region" description="Helical" evidence="7">
    <location>
        <begin position="89"/>
        <end position="110"/>
    </location>
</feature>
<feature type="transmembrane region" description="Helical" evidence="7">
    <location>
        <begin position="130"/>
        <end position="149"/>
    </location>
</feature>
<dbReference type="Proteomes" id="UP000441354">
    <property type="component" value="Unassembled WGS sequence"/>
</dbReference>
<evidence type="ECO:0000313" key="10">
    <source>
        <dbReference type="Proteomes" id="UP000441354"/>
    </source>
</evidence>
<evidence type="ECO:0000256" key="7">
    <source>
        <dbReference type="SAM" id="Phobius"/>
    </source>
</evidence>
<proteinExistence type="inferred from homology"/>
<sequence>MVMKKEILSVYYLRVFAMLFVVFVHTTAQYRHLFTVDSIQHQFYHFMNNFVRVEVGIFIMLVGIVFFYIYRNKSFTPKELYQYGKKRVIFILVPYIIWSLIYEMEQLYLGTRVFSIPNIWENILSGGSKYQLHFIYLVVQFYLLLPFMIMIVKKSHLLKKYLWLIGIILEFFFFMMRMNYGWDNFRFVNSLGAFLLGGWIGLHYDEIKAKMTKKKMCTFAILFLACSISVIYIRYQNSFIEQIAIPDSVYKLLVMGFYVGGSFFFFYMSERFSTAFSETTTKRFKNVASYSFGFYLLHPLVLYQVMNLLPTRGTGLSFHIMIPLQYIITVILCYLIIWLAHSYLPYASFLFGKLPKKQEQFWKVKKSEQASESI</sequence>
<keyword evidence="4 7" id="KW-0812">Transmembrane</keyword>
<evidence type="ECO:0000259" key="8">
    <source>
        <dbReference type="Pfam" id="PF01757"/>
    </source>
</evidence>
<evidence type="ECO:0000256" key="4">
    <source>
        <dbReference type="ARBA" id="ARBA00022692"/>
    </source>
</evidence>
<evidence type="ECO:0000256" key="3">
    <source>
        <dbReference type="ARBA" id="ARBA00022475"/>
    </source>
</evidence>
<dbReference type="EMBL" id="WBOT01000002">
    <property type="protein sequence ID" value="KAB2333837.1"/>
    <property type="molecule type" value="Genomic_DNA"/>
</dbReference>
<accession>A0A7V7RN22</accession>
<dbReference type="GO" id="GO:0016413">
    <property type="term" value="F:O-acetyltransferase activity"/>
    <property type="evidence" value="ECO:0007669"/>
    <property type="project" value="TreeGrafter"/>
</dbReference>
<dbReference type="Pfam" id="PF01757">
    <property type="entry name" value="Acyl_transf_3"/>
    <property type="match status" value="1"/>
</dbReference>
<dbReference type="InterPro" id="IPR002656">
    <property type="entry name" value="Acyl_transf_3_dom"/>
</dbReference>
<feature type="transmembrane region" description="Helical" evidence="7">
    <location>
        <begin position="287"/>
        <end position="306"/>
    </location>
</feature>
<organism evidence="9 10">
    <name type="scientific">Bacillus mesophilum</name>
    <dbReference type="NCBI Taxonomy" id="1071718"/>
    <lineage>
        <taxon>Bacteria</taxon>
        <taxon>Bacillati</taxon>
        <taxon>Bacillota</taxon>
        <taxon>Bacilli</taxon>
        <taxon>Bacillales</taxon>
        <taxon>Bacillaceae</taxon>
        <taxon>Bacillus</taxon>
    </lineage>
</organism>
<evidence type="ECO:0000256" key="1">
    <source>
        <dbReference type="ARBA" id="ARBA00004651"/>
    </source>
</evidence>
<keyword evidence="5 7" id="KW-1133">Transmembrane helix</keyword>
<dbReference type="PANTHER" id="PTHR40074:SF2">
    <property type="entry name" value="O-ACETYLTRANSFERASE WECH"/>
    <property type="match status" value="1"/>
</dbReference>
<feature type="transmembrane region" description="Helical" evidence="7">
    <location>
        <begin position="248"/>
        <end position="267"/>
    </location>
</feature>
<dbReference type="AlphaFoldDB" id="A0A7V7RN22"/>
<evidence type="ECO:0000256" key="2">
    <source>
        <dbReference type="ARBA" id="ARBA00007400"/>
    </source>
</evidence>
<keyword evidence="6 7" id="KW-0472">Membrane</keyword>
<reference evidence="9 10" key="1">
    <citation type="journal article" date="2014" name="Arch. Microbiol.">
        <title>Bacillus mesophilum sp. nov., strain IITR-54T, a novel 4-chlorobiphenyl dechlorinating bacterium.</title>
        <authorList>
            <person name="Manickam N."/>
            <person name="Singh N.K."/>
            <person name="Bajaj A."/>
            <person name="Kumar R.M."/>
            <person name="Kaur G."/>
            <person name="Kaur N."/>
            <person name="Bala M."/>
            <person name="Kumar A."/>
            <person name="Mayilraj S."/>
        </authorList>
    </citation>
    <scope>NUCLEOTIDE SEQUENCE [LARGE SCALE GENOMIC DNA]</scope>
    <source>
        <strain evidence="9 10">IITR-54</strain>
    </source>
</reference>
<feature type="transmembrane region" description="Helical" evidence="7">
    <location>
        <begin position="216"/>
        <end position="236"/>
    </location>
</feature>
<comment type="similarity">
    <text evidence="2">Belongs to the acyltransferase 3 family.</text>
</comment>
<feature type="transmembrane region" description="Helical" evidence="7">
    <location>
        <begin position="50"/>
        <end position="69"/>
    </location>
</feature>
<keyword evidence="3" id="KW-1003">Cell membrane</keyword>